<dbReference type="InterPro" id="IPR055170">
    <property type="entry name" value="GFO_IDH_MocA-like_dom"/>
</dbReference>
<feature type="domain" description="GFO/IDH/MocA-like oxidoreductase" evidence="2">
    <location>
        <begin position="129"/>
        <end position="248"/>
    </location>
</feature>
<dbReference type="Gene3D" id="3.30.360.10">
    <property type="entry name" value="Dihydrodipicolinate Reductase, domain 2"/>
    <property type="match status" value="1"/>
</dbReference>
<reference evidence="3 4" key="1">
    <citation type="submission" date="2023-10" db="EMBL/GenBank/DDBJ databases">
        <authorList>
            <person name="Venkata Ramana C."/>
            <person name="Sasikala C."/>
            <person name="Dhurka M."/>
        </authorList>
    </citation>
    <scope>NUCLEOTIDE SEQUENCE [LARGE SCALE GENOMIC DNA]</scope>
    <source>
        <strain evidence="3 4">KCTC 32151</strain>
    </source>
</reference>
<gene>
    <name evidence="3" type="ORF">R2G56_13650</name>
</gene>
<dbReference type="InterPro" id="IPR036291">
    <property type="entry name" value="NAD(P)-bd_dom_sf"/>
</dbReference>
<comment type="caution">
    <text evidence="3">The sequence shown here is derived from an EMBL/GenBank/DDBJ whole genome shotgun (WGS) entry which is preliminary data.</text>
</comment>
<evidence type="ECO:0000259" key="2">
    <source>
        <dbReference type="Pfam" id="PF22725"/>
    </source>
</evidence>
<proteinExistence type="predicted"/>
<dbReference type="Pfam" id="PF22725">
    <property type="entry name" value="GFO_IDH_MocA_C3"/>
    <property type="match status" value="1"/>
</dbReference>
<organism evidence="3 4">
    <name type="scientific">Nitratireductor aquimarinus</name>
    <dbReference type="NCBI Taxonomy" id="889300"/>
    <lineage>
        <taxon>Bacteria</taxon>
        <taxon>Pseudomonadati</taxon>
        <taxon>Pseudomonadota</taxon>
        <taxon>Alphaproteobacteria</taxon>
        <taxon>Hyphomicrobiales</taxon>
        <taxon>Phyllobacteriaceae</taxon>
        <taxon>Nitratireductor</taxon>
    </lineage>
</organism>
<evidence type="ECO:0000313" key="3">
    <source>
        <dbReference type="EMBL" id="MDV6227337.1"/>
    </source>
</evidence>
<keyword evidence="4" id="KW-1185">Reference proteome</keyword>
<dbReference type="PANTHER" id="PTHR43377">
    <property type="entry name" value="BILIVERDIN REDUCTASE A"/>
    <property type="match status" value="1"/>
</dbReference>
<dbReference type="SUPFAM" id="SSF55347">
    <property type="entry name" value="Glyceraldehyde-3-phosphate dehydrogenase-like, C-terminal domain"/>
    <property type="match status" value="1"/>
</dbReference>
<dbReference type="InterPro" id="IPR051450">
    <property type="entry name" value="Gfo/Idh/MocA_Oxidoreductases"/>
</dbReference>
<sequence>MTVRNVLLCGFGAFGAQHAAAWRQTMTAPRLFISDPDPSARERARALGLGHVAEDPSVYLDQVDLVDIVTPPRLHLPVALAALARGKHVFIEKPAVTSLDEARQLMAAVDASGCAVQIGFVLRCHPLVEKAKALIATGGIGRLLAVEGDFSGWKRMRDDSTIIENDGVHFLDLMRHLAGVPVRSVEARGVSLLGAEKDDDIRIDLAFEEGISGNLRLGVLACGEVEDGFMPGAVTTKRLRLIGDAGNIVIDFNRNTLTQAQVSYTPSAGGWKVSPGAMTSEQVIGVTPSSLLAKSFDLFASAMESGGPTLCAADEGALEMAALLEAIDRALVREPLPQIALEKGA</sequence>
<dbReference type="Gene3D" id="3.40.50.720">
    <property type="entry name" value="NAD(P)-binding Rossmann-like Domain"/>
    <property type="match status" value="1"/>
</dbReference>
<dbReference type="SUPFAM" id="SSF51735">
    <property type="entry name" value="NAD(P)-binding Rossmann-fold domains"/>
    <property type="match status" value="1"/>
</dbReference>
<accession>A0ABU4AM68</accession>
<evidence type="ECO:0000259" key="1">
    <source>
        <dbReference type="Pfam" id="PF01408"/>
    </source>
</evidence>
<dbReference type="Pfam" id="PF01408">
    <property type="entry name" value="GFO_IDH_MocA"/>
    <property type="match status" value="1"/>
</dbReference>
<dbReference type="PANTHER" id="PTHR43377:SF8">
    <property type="entry name" value="BLR3664 PROTEIN"/>
    <property type="match status" value="1"/>
</dbReference>
<dbReference type="Proteomes" id="UP001185659">
    <property type="component" value="Unassembled WGS sequence"/>
</dbReference>
<protein>
    <submittedName>
        <fullName evidence="3">Gfo/Idh/MocA family oxidoreductase</fullName>
    </submittedName>
</protein>
<dbReference type="EMBL" id="JAWLIP010000006">
    <property type="protein sequence ID" value="MDV6227337.1"/>
    <property type="molecule type" value="Genomic_DNA"/>
</dbReference>
<dbReference type="RefSeq" id="WP_317561630.1">
    <property type="nucleotide sequence ID" value="NZ_JAWLIP010000006.1"/>
</dbReference>
<evidence type="ECO:0000313" key="4">
    <source>
        <dbReference type="Proteomes" id="UP001185659"/>
    </source>
</evidence>
<name>A0ABU4AM68_9HYPH</name>
<dbReference type="InterPro" id="IPR000683">
    <property type="entry name" value="Gfo/Idh/MocA-like_OxRdtase_N"/>
</dbReference>
<feature type="domain" description="Gfo/Idh/MocA-like oxidoreductase N-terminal" evidence="1">
    <location>
        <begin position="5"/>
        <end position="120"/>
    </location>
</feature>